<proteinExistence type="inferred from homology"/>
<evidence type="ECO:0000256" key="2">
    <source>
        <dbReference type="ARBA" id="ARBA00004954"/>
    </source>
</evidence>
<dbReference type="PIRSF" id="PIRSF000414">
    <property type="entry name" value="AICARFT_IMPCHas"/>
    <property type="match status" value="1"/>
</dbReference>
<dbReference type="NCBIfam" id="TIGR00355">
    <property type="entry name" value="purH"/>
    <property type="match status" value="1"/>
</dbReference>
<gene>
    <name evidence="11" type="ordered locus">Bathy15g02490</name>
</gene>
<dbReference type="UniPathway" id="UPA00074">
    <property type="reaction ID" value="UER00133"/>
</dbReference>
<evidence type="ECO:0000256" key="3">
    <source>
        <dbReference type="ARBA" id="ARBA00007667"/>
    </source>
</evidence>
<dbReference type="FunFam" id="3.40.50.1380:FF:000001">
    <property type="entry name" value="Bifunctional purine biosynthesis protein PurH"/>
    <property type="match status" value="1"/>
</dbReference>
<keyword evidence="7" id="KW-0511">Multifunctional enzyme</keyword>
<evidence type="ECO:0000256" key="4">
    <source>
        <dbReference type="ARBA" id="ARBA00022679"/>
    </source>
</evidence>
<dbReference type="NCBIfam" id="NF002049">
    <property type="entry name" value="PRK00881.1"/>
    <property type="match status" value="1"/>
</dbReference>
<dbReference type="RefSeq" id="XP_007508786.1">
    <property type="nucleotide sequence ID" value="XM_007508724.1"/>
</dbReference>
<evidence type="ECO:0000313" key="11">
    <source>
        <dbReference type="EMBL" id="CCO19872.1"/>
    </source>
</evidence>
<comment type="pathway">
    <text evidence="2">Purine metabolism; IMP biosynthesis via de novo pathway; 5-formamido-1-(5-phospho-D-ribosyl)imidazole-4-carboxamide from 5-amino-1-(5-phospho-D-ribosyl)imidazole-4-carboxamide (10-formyl THF route): step 1/1.</text>
</comment>
<evidence type="ECO:0000256" key="7">
    <source>
        <dbReference type="ARBA" id="ARBA00023268"/>
    </source>
</evidence>
<dbReference type="GO" id="GO:0004643">
    <property type="term" value="F:phosphoribosylaminoimidazolecarboxamide formyltransferase activity"/>
    <property type="evidence" value="ECO:0007669"/>
    <property type="project" value="UniProtKB-EC"/>
</dbReference>
<name>K8ENT1_9CHLO</name>
<dbReference type="PANTHER" id="PTHR11692">
    <property type="entry name" value="BIFUNCTIONAL PURINE BIOSYNTHESIS PROTEIN PURH"/>
    <property type="match status" value="1"/>
</dbReference>
<feature type="domain" description="MGS-like" evidence="10">
    <location>
        <begin position="16"/>
        <end position="164"/>
    </location>
</feature>
<comment type="catalytic activity">
    <reaction evidence="8">
        <text>(6R)-10-formyltetrahydrofolate + 5-amino-1-(5-phospho-beta-D-ribosyl)imidazole-4-carboxamide = 5-formamido-1-(5-phospho-D-ribosyl)imidazole-4-carboxamide + (6S)-5,6,7,8-tetrahydrofolate</text>
        <dbReference type="Rhea" id="RHEA:22192"/>
        <dbReference type="ChEBI" id="CHEBI:57453"/>
        <dbReference type="ChEBI" id="CHEBI:58467"/>
        <dbReference type="ChEBI" id="CHEBI:58475"/>
        <dbReference type="ChEBI" id="CHEBI:195366"/>
        <dbReference type="EC" id="2.1.2.3"/>
    </reaction>
</comment>
<dbReference type="GO" id="GO:0003937">
    <property type="term" value="F:IMP cyclohydrolase activity"/>
    <property type="evidence" value="ECO:0007669"/>
    <property type="project" value="UniProtKB-EC"/>
</dbReference>
<dbReference type="GO" id="GO:0006189">
    <property type="term" value="P:'de novo' IMP biosynthetic process"/>
    <property type="evidence" value="ECO:0007669"/>
    <property type="project" value="UniProtKB-UniPathway"/>
</dbReference>
<dbReference type="Gene3D" id="3.40.140.20">
    <property type="match status" value="2"/>
</dbReference>
<dbReference type="HAMAP" id="MF_00139">
    <property type="entry name" value="PurH"/>
    <property type="match status" value="1"/>
</dbReference>
<organism evidence="11 12">
    <name type="scientific">Bathycoccus prasinos</name>
    <dbReference type="NCBI Taxonomy" id="41875"/>
    <lineage>
        <taxon>Eukaryota</taxon>
        <taxon>Viridiplantae</taxon>
        <taxon>Chlorophyta</taxon>
        <taxon>Mamiellophyceae</taxon>
        <taxon>Mamiellales</taxon>
        <taxon>Bathycoccaceae</taxon>
        <taxon>Bathycoccus</taxon>
    </lineage>
</organism>
<keyword evidence="5" id="KW-0658">Purine biosynthesis</keyword>
<evidence type="ECO:0000256" key="9">
    <source>
        <dbReference type="ARBA" id="ARBA00050687"/>
    </source>
</evidence>
<evidence type="ECO:0000256" key="1">
    <source>
        <dbReference type="ARBA" id="ARBA00004844"/>
    </source>
</evidence>
<comment type="pathway">
    <text evidence="1">Purine metabolism; IMP biosynthesis via de novo pathway; IMP from 5-formamido-1-(5-phospho-D-ribosyl)imidazole-4-carboxamide: step 1/1.</text>
</comment>
<evidence type="ECO:0000256" key="6">
    <source>
        <dbReference type="ARBA" id="ARBA00022801"/>
    </source>
</evidence>
<accession>K8ENT1</accession>
<comment type="catalytic activity">
    <reaction evidence="9">
        <text>IMP + H2O = 5-formamido-1-(5-phospho-D-ribosyl)imidazole-4-carboxamide</text>
        <dbReference type="Rhea" id="RHEA:18445"/>
        <dbReference type="ChEBI" id="CHEBI:15377"/>
        <dbReference type="ChEBI" id="CHEBI:58053"/>
        <dbReference type="ChEBI" id="CHEBI:58467"/>
        <dbReference type="EC" id="3.5.4.10"/>
    </reaction>
</comment>
<dbReference type="Proteomes" id="UP000198341">
    <property type="component" value="Chromosome 15"/>
</dbReference>
<reference evidence="11 12" key="1">
    <citation type="submission" date="2011-10" db="EMBL/GenBank/DDBJ databases">
        <authorList>
            <person name="Genoscope - CEA"/>
        </authorList>
    </citation>
    <scope>NUCLEOTIDE SEQUENCE [LARGE SCALE GENOMIC DNA]</scope>
    <source>
        <strain evidence="11 12">RCC 1105</strain>
    </source>
</reference>
<evidence type="ECO:0000256" key="8">
    <source>
        <dbReference type="ARBA" id="ARBA00050488"/>
    </source>
</evidence>
<dbReference type="SMART" id="SM00851">
    <property type="entry name" value="MGS"/>
    <property type="match status" value="1"/>
</dbReference>
<dbReference type="InterPro" id="IPR011607">
    <property type="entry name" value="MGS-like_dom"/>
</dbReference>
<dbReference type="FunFam" id="3.40.140.20:FF:000001">
    <property type="entry name" value="Bifunctional purine biosynthesis protein PurH"/>
    <property type="match status" value="1"/>
</dbReference>
<dbReference type="InterPro" id="IPR016193">
    <property type="entry name" value="Cytidine_deaminase-like"/>
</dbReference>
<comment type="similarity">
    <text evidence="3">Belongs to the PurH family.</text>
</comment>
<protein>
    <submittedName>
        <fullName evidence="11">Bifunctional phosphoribosylaminoimidazolecarboxamide formyltransferase/IMP cyclohydrolase</fullName>
    </submittedName>
</protein>
<dbReference type="InterPro" id="IPR024051">
    <property type="entry name" value="AICAR_Tfase_dup_dom_sf"/>
</dbReference>
<keyword evidence="12" id="KW-1185">Reference proteome</keyword>
<evidence type="ECO:0000259" key="10">
    <source>
        <dbReference type="PROSITE" id="PS51855"/>
    </source>
</evidence>
<dbReference type="KEGG" id="bpg:Bathy15g02490"/>
<dbReference type="Pfam" id="PF02142">
    <property type="entry name" value="MGS"/>
    <property type="match status" value="1"/>
</dbReference>
<dbReference type="GO" id="GO:0005829">
    <property type="term" value="C:cytosol"/>
    <property type="evidence" value="ECO:0007669"/>
    <property type="project" value="TreeGrafter"/>
</dbReference>
<dbReference type="PANTHER" id="PTHR11692:SF0">
    <property type="entry name" value="BIFUNCTIONAL PURINE BIOSYNTHESIS PROTEIN ATIC"/>
    <property type="match status" value="1"/>
</dbReference>
<dbReference type="Pfam" id="PF01808">
    <property type="entry name" value="AICARFT_IMPCHas"/>
    <property type="match status" value="1"/>
</dbReference>
<dbReference type="PROSITE" id="PS51855">
    <property type="entry name" value="MGS"/>
    <property type="match status" value="1"/>
</dbReference>
<dbReference type="SUPFAM" id="SSF52335">
    <property type="entry name" value="Methylglyoxal synthase-like"/>
    <property type="match status" value="1"/>
</dbReference>
<dbReference type="GeneID" id="19011587"/>
<dbReference type="eggNOG" id="KOG2555">
    <property type="taxonomic scope" value="Eukaryota"/>
</dbReference>
<evidence type="ECO:0000313" key="12">
    <source>
        <dbReference type="Proteomes" id="UP000198341"/>
    </source>
</evidence>
<dbReference type="InterPro" id="IPR036914">
    <property type="entry name" value="MGS-like_dom_sf"/>
</dbReference>
<dbReference type="SMART" id="SM00798">
    <property type="entry name" value="AICARFT_IMPCHas"/>
    <property type="match status" value="1"/>
</dbReference>
<dbReference type="EMBL" id="FO082264">
    <property type="protein sequence ID" value="CCO19872.1"/>
    <property type="molecule type" value="Genomic_DNA"/>
</dbReference>
<dbReference type="SUPFAM" id="SSF53927">
    <property type="entry name" value="Cytidine deaminase-like"/>
    <property type="match status" value="1"/>
</dbReference>
<dbReference type="AlphaFoldDB" id="K8ENT1"/>
<dbReference type="OrthoDB" id="6017153at2759"/>
<keyword evidence="6" id="KW-0378">Hydrolase</keyword>
<dbReference type="InterPro" id="IPR002695">
    <property type="entry name" value="PurH-like"/>
</dbReference>
<evidence type="ECO:0000256" key="5">
    <source>
        <dbReference type="ARBA" id="ARBA00022755"/>
    </source>
</evidence>
<dbReference type="Gene3D" id="3.40.50.1380">
    <property type="entry name" value="Methylglyoxal synthase-like domain"/>
    <property type="match status" value="1"/>
</dbReference>
<keyword evidence="4" id="KW-0808">Transferase</keyword>
<sequence>MRRRRRRTSWERSSSLIVSSAKPRALISVSDKTNLDKLASGLVALGFEVISTGGSAKFIQDKNIPVTSVDSVTSFPEMLDGRVKTLHPGIHGGILARRENETHMKQISEHNIDLIDVVVVNLYPFRETVLGGKAFEECVENIDIGGPAMIRAAAKNHPHVSVVVDPNDYDELLENLKKDGSNLDFKKLLAWKAFQHCASYDASVAEYLWQEDSIGHGKPAPEKTVSMTLLNELRYGENPHQPAAVYSDSTLAESSGTGVARSIVHHGKEMSYNNYLDAEAAYSCACDYPSSDRTCVIVKHTNPCGIASESATGGDLLEAYRLAVRADPISAFGGIVAFNCTVDEEMAREIREFRSPTDDETRMFYEIVIAPSYTEKGLEVLKGKSKALRILETKPRAADAPMGLRQVGGGWLSQEPDSLVPEDIEFTSVSATKPTEDQLEALRFAWRAVKHVKSNAITVAKKGKLLGMGSGQPNRVNSVRIALEKAGDDVEGSVLASDAFFPFAWGDSVEKACQAGVKAIAHPGGSMRDQDAIDCCDKYGVALVTTGVRHFRH</sequence>
<dbReference type="STRING" id="41875.K8ENT1"/>
<dbReference type="CDD" id="cd01421">
    <property type="entry name" value="IMPCH"/>
    <property type="match status" value="1"/>
</dbReference>